<evidence type="ECO:0000313" key="3">
    <source>
        <dbReference type="EMBL" id="MBO8426254.1"/>
    </source>
</evidence>
<feature type="domain" description="UPF0547" evidence="2">
    <location>
        <begin position="4"/>
        <end position="27"/>
    </location>
</feature>
<sequence length="120" mass="13154">MPLKKCPECNNAVSNTAATCPHCGYQFRTVNYSKPSPKPTYHIYDSRASKTIERDLNIKCIIGLIGSIVGIIAAIVFIVLAFVGPKVPAALFWFALLGGLAALIVGIFGLVWYIYRLNTY</sequence>
<keyword evidence="1" id="KW-0812">Transmembrane</keyword>
<dbReference type="Proteomes" id="UP000823634">
    <property type="component" value="Unassembled WGS sequence"/>
</dbReference>
<evidence type="ECO:0000313" key="4">
    <source>
        <dbReference type="Proteomes" id="UP000823634"/>
    </source>
</evidence>
<evidence type="ECO:0000259" key="2">
    <source>
        <dbReference type="Pfam" id="PF10571"/>
    </source>
</evidence>
<feature type="transmembrane region" description="Helical" evidence="1">
    <location>
        <begin position="90"/>
        <end position="115"/>
    </location>
</feature>
<reference evidence="3" key="1">
    <citation type="submission" date="2020-10" db="EMBL/GenBank/DDBJ databases">
        <authorList>
            <person name="Gilroy R."/>
        </authorList>
    </citation>
    <scope>NUCLEOTIDE SEQUENCE</scope>
    <source>
        <strain evidence="3">17113</strain>
    </source>
</reference>
<gene>
    <name evidence="3" type="ORF">IAC61_02915</name>
</gene>
<proteinExistence type="predicted"/>
<dbReference type="InterPro" id="IPR018886">
    <property type="entry name" value="UPF0547"/>
</dbReference>
<evidence type="ECO:0000256" key="1">
    <source>
        <dbReference type="SAM" id="Phobius"/>
    </source>
</evidence>
<comment type="caution">
    <text evidence="3">The sequence shown here is derived from an EMBL/GenBank/DDBJ whole genome shotgun (WGS) entry which is preliminary data.</text>
</comment>
<name>A0A9D9DJF7_9FIRM</name>
<reference evidence="3" key="2">
    <citation type="journal article" date="2021" name="PeerJ">
        <title>Extensive microbial diversity within the chicken gut microbiome revealed by metagenomics and culture.</title>
        <authorList>
            <person name="Gilroy R."/>
            <person name="Ravi A."/>
            <person name="Getino M."/>
            <person name="Pursley I."/>
            <person name="Horton D.L."/>
            <person name="Alikhan N.F."/>
            <person name="Baker D."/>
            <person name="Gharbi K."/>
            <person name="Hall N."/>
            <person name="Watson M."/>
            <person name="Adriaenssens E.M."/>
            <person name="Foster-Nyarko E."/>
            <person name="Jarju S."/>
            <person name="Secka A."/>
            <person name="Antonio M."/>
            <person name="Oren A."/>
            <person name="Chaudhuri R.R."/>
            <person name="La Ragione R."/>
            <person name="Hildebrand F."/>
            <person name="Pallen M.J."/>
        </authorList>
    </citation>
    <scope>NUCLEOTIDE SEQUENCE</scope>
    <source>
        <strain evidence="3">17113</strain>
    </source>
</reference>
<dbReference type="Pfam" id="PF10571">
    <property type="entry name" value="UPF0547"/>
    <property type="match status" value="1"/>
</dbReference>
<keyword evidence="1" id="KW-0472">Membrane</keyword>
<accession>A0A9D9DJF7</accession>
<protein>
    <submittedName>
        <fullName evidence="3">Zinc ribbon domain-containing protein</fullName>
    </submittedName>
</protein>
<keyword evidence="1" id="KW-1133">Transmembrane helix</keyword>
<organism evidence="3 4">
    <name type="scientific">Candidatus Alloenteromonas pullistercoris</name>
    <dbReference type="NCBI Taxonomy" id="2840785"/>
    <lineage>
        <taxon>Bacteria</taxon>
        <taxon>Bacillati</taxon>
        <taxon>Bacillota</taxon>
        <taxon>Bacillota incertae sedis</taxon>
        <taxon>Candidatus Alloenteromonas</taxon>
    </lineage>
</organism>
<feature type="transmembrane region" description="Helical" evidence="1">
    <location>
        <begin position="60"/>
        <end position="84"/>
    </location>
</feature>
<dbReference type="EMBL" id="JADINA010000019">
    <property type="protein sequence ID" value="MBO8426254.1"/>
    <property type="molecule type" value="Genomic_DNA"/>
</dbReference>
<dbReference type="AlphaFoldDB" id="A0A9D9DJF7"/>